<keyword evidence="2" id="KW-0902">Two-component regulatory system</keyword>
<keyword evidence="4 7" id="KW-0238">DNA-binding</keyword>
<dbReference type="CDD" id="cd00383">
    <property type="entry name" value="trans_reg_C"/>
    <property type="match status" value="1"/>
</dbReference>
<dbReference type="SUPFAM" id="SSF52172">
    <property type="entry name" value="CheY-like"/>
    <property type="match status" value="1"/>
</dbReference>
<gene>
    <name evidence="10" type="ORF">QO002_000391</name>
</gene>
<evidence type="ECO:0000259" key="9">
    <source>
        <dbReference type="PROSITE" id="PS51755"/>
    </source>
</evidence>
<dbReference type="CDD" id="cd19936">
    <property type="entry name" value="REC_OmpR_ChvI-like"/>
    <property type="match status" value="1"/>
</dbReference>
<proteinExistence type="predicted"/>
<evidence type="ECO:0000256" key="4">
    <source>
        <dbReference type="ARBA" id="ARBA00023125"/>
    </source>
</evidence>
<reference evidence="10 11" key="1">
    <citation type="submission" date="2023-07" db="EMBL/GenBank/DDBJ databases">
        <title>Genomic Encyclopedia of Type Strains, Phase IV (KMG-IV): sequencing the most valuable type-strain genomes for metagenomic binning, comparative biology and taxonomic classification.</title>
        <authorList>
            <person name="Goeker M."/>
        </authorList>
    </citation>
    <scope>NUCLEOTIDE SEQUENCE [LARGE SCALE GENOMIC DNA]</scope>
    <source>
        <strain evidence="10 11">DSM 1112</strain>
    </source>
</reference>
<dbReference type="InterPro" id="IPR001867">
    <property type="entry name" value="OmpR/PhoB-type_DNA-bd"/>
</dbReference>
<dbReference type="PANTHER" id="PTHR48111">
    <property type="entry name" value="REGULATOR OF RPOS"/>
    <property type="match status" value="1"/>
</dbReference>
<feature type="modified residue" description="4-aspartylphosphate" evidence="6">
    <location>
        <position position="52"/>
    </location>
</feature>
<dbReference type="InterPro" id="IPR039420">
    <property type="entry name" value="WalR-like"/>
</dbReference>
<keyword evidence="1 6" id="KW-0597">Phosphoprotein</keyword>
<dbReference type="InterPro" id="IPR011006">
    <property type="entry name" value="CheY-like_superfamily"/>
</dbReference>
<dbReference type="PROSITE" id="PS51755">
    <property type="entry name" value="OMPR_PHOB"/>
    <property type="match status" value="1"/>
</dbReference>
<dbReference type="PANTHER" id="PTHR48111:SF21">
    <property type="entry name" value="DNA-BINDING DUAL MASTER TRANSCRIPTIONAL REGULATOR RPAA"/>
    <property type="match status" value="1"/>
</dbReference>
<evidence type="ECO:0000313" key="11">
    <source>
        <dbReference type="Proteomes" id="UP001230207"/>
    </source>
</evidence>
<sequence>MQTIALVDDDRNILTSVSIALENEGYKVETYTDGASALDGLLARPPQLAIFDIKMPRMDGMELLRRLRQKSDIPVIFLTSKDEEIDELFGLKMGADDFITKPFSQRLLVERVKAILRRSANREAAAASGAASNPKTAADIQARSLERGQLSMDQERHTCTWKNEPVTLTVTEFLILHSLAQRPGVVKSRDSLMDAAYDEQVYVDDRTIDSHIKRLRKKFKMVDNDFDMIETLYGVGYRFRESA</sequence>
<dbReference type="SMART" id="SM00862">
    <property type="entry name" value="Trans_reg_C"/>
    <property type="match status" value="1"/>
</dbReference>
<accession>A0ABU0BJ23</accession>
<evidence type="ECO:0000256" key="6">
    <source>
        <dbReference type="PROSITE-ProRule" id="PRU00169"/>
    </source>
</evidence>
<dbReference type="PROSITE" id="PS50110">
    <property type="entry name" value="RESPONSE_REGULATORY"/>
    <property type="match status" value="1"/>
</dbReference>
<evidence type="ECO:0000256" key="3">
    <source>
        <dbReference type="ARBA" id="ARBA00023015"/>
    </source>
</evidence>
<keyword evidence="3" id="KW-0805">Transcription regulation</keyword>
<keyword evidence="11" id="KW-1185">Reference proteome</keyword>
<evidence type="ECO:0000259" key="8">
    <source>
        <dbReference type="PROSITE" id="PS50110"/>
    </source>
</evidence>
<feature type="domain" description="OmpR/PhoB-type" evidence="9">
    <location>
        <begin position="142"/>
        <end position="241"/>
    </location>
</feature>
<dbReference type="Gene3D" id="3.40.50.2300">
    <property type="match status" value="1"/>
</dbReference>
<protein>
    <submittedName>
        <fullName evidence="10">Two-component system response regulator ChvI</fullName>
    </submittedName>
</protein>
<dbReference type="SMART" id="SM00448">
    <property type="entry name" value="REC"/>
    <property type="match status" value="1"/>
</dbReference>
<keyword evidence="5" id="KW-0804">Transcription</keyword>
<dbReference type="RefSeq" id="WP_307226154.1">
    <property type="nucleotide sequence ID" value="NZ_JAUSVF010000001.1"/>
</dbReference>
<evidence type="ECO:0000313" key="10">
    <source>
        <dbReference type="EMBL" id="MDQ0318253.1"/>
    </source>
</evidence>
<organism evidence="10 11">
    <name type="scientific">Pararhizobium capsulatum DSM 1112</name>
    <dbReference type="NCBI Taxonomy" id="1121113"/>
    <lineage>
        <taxon>Bacteria</taxon>
        <taxon>Pseudomonadati</taxon>
        <taxon>Pseudomonadota</taxon>
        <taxon>Alphaproteobacteria</taxon>
        <taxon>Hyphomicrobiales</taxon>
        <taxon>Rhizobiaceae</taxon>
        <taxon>Rhizobium/Agrobacterium group</taxon>
        <taxon>Pararhizobium</taxon>
    </lineage>
</organism>
<name>A0ABU0BJ23_9HYPH</name>
<dbReference type="InterPro" id="IPR036388">
    <property type="entry name" value="WH-like_DNA-bd_sf"/>
</dbReference>
<dbReference type="InterPro" id="IPR001789">
    <property type="entry name" value="Sig_transdc_resp-reg_receiver"/>
</dbReference>
<dbReference type="Gene3D" id="6.10.250.690">
    <property type="match status" value="1"/>
</dbReference>
<dbReference type="Proteomes" id="UP001230207">
    <property type="component" value="Unassembled WGS sequence"/>
</dbReference>
<evidence type="ECO:0000256" key="5">
    <source>
        <dbReference type="ARBA" id="ARBA00023163"/>
    </source>
</evidence>
<dbReference type="Pfam" id="PF00486">
    <property type="entry name" value="Trans_reg_C"/>
    <property type="match status" value="1"/>
</dbReference>
<evidence type="ECO:0000256" key="1">
    <source>
        <dbReference type="ARBA" id="ARBA00022553"/>
    </source>
</evidence>
<dbReference type="Gene3D" id="1.10.10.10">
    <property type="entry name" value="Winged helix-like DNA-binding domain superfamily/Winged helix DNA-binding domain"/>
    <property type="match status" value="1"/>
</dbReference>
<evidence type="ECO:0000256" key="2">
    <source>
        <dbReference type="ARBA" id="ARBA00023012"/>
    </source>
</evidence>
<dbReference type="Pfam" id="PF00072">
    <property type="entry name" value="Response_reg"/>
    <property type="match status" value="1"/>
</dbReference>
<dbReference type="SUPFAM" id="SSF46894">
    <property type="entry name" value="C-terminal effector domain of the bipartite response regulators"/>
    <property type="match status" value="1"/>
</dbReference>
<feature type="domain" description="Response regulatory" evidence="8">
    <location>
        <begin position="3"/>
        <end position="116"/>
    </location>
</feature>
<comment type="caution">
    <text evidence="10">The sequence shown here is derived from an EMBL/GenBank/DDBJ whole genome shotgun (WGS) entry which is preliminary data.</text>
</comment>
<feature type="DNA-binding region" description="OmpR/PhoB-type" evidence="7">
    <location>
        <begin position="142"/>
        <end position="241"/>
    </location>
</feature>
<dbReference type="InterPro" id="IPR016032">
    <property type="entry name" value="Sig_transdc_resp-reg_C-effctor"/>
</dbReference>
<evidence type="ECO:0000256" key="7">
    <source>
        <dbReference type="PROSITE-ProRule" id="PRU01091"/>
    </source>
</evidence>
<dbReference type="EMBL" id="JAUSVF010000001">
    <property type="protein sequence ID" value="MDQ0318253.1"/>
    <property type="molecule type" value="Genomic_DNA"/>
</dbReference>